<protein>
    <recommendedName>
        <fullName evidence="5">SAM dependent carboxyl methyltransferase</fullName>
    </recommendedName>
</protein>
<dbReference type="AlphaFoldDB" id="A0A250X0W3"/>
<organism evidence="3 4">
    <name type="scientific">Chlamydomonas eustigma</name>
    <dbReference type="NCBI Taxonomy" id="1157962"/>
    <lineage>
        <taxon>Eukaryota</taxon>
        <taxon>Viridiplantae</taxon>
        <taxon>Chlorophyta</taxon>
        <taxon>core chlorophytes</taxon>
        <taxon>Chlorophyceae</taxon>
        <taxon>CS clade</taxon>
        <taxon>Chlamydomonadales</taxon>
        <taxon>Chlamydomonadaceae</taxon>
        <taxon>Chlamydomonas</taxon>
    </lineage>
</organism>
<evidence type="ECO:0000313" key="3">
    <source>
        <dbReference type="EMBL" id="GAX76718.1"/>
    </source>
</evidence>
<keyword evidence="1" id="KW-0479">Metal-binding</keyword>
<dbReference type="GO" id="GO:0046872">
    <property type="term" value="F:metal ion binding"/>
    <property type="evidence" value="ECO:0007669"/>
    <property type="project" value="UniProtKB-KW"/>
</dbReference>
<dbReference type="SUPFAM" id="SSF53335">
    <property type="entry name" value="S-adenosyl-L-methionine-dependent methyltransferases"/>
    <property type="match status" value="1"/>
</dbReference>
<proteinExistence type="predicted"/>
<keyword evidence="2" id="KW-0460">Magnesium</keyword>
<keyword evidence="4" id="KW-1185">Reference proteome</keyword>
<evidence type="ECO:0000256" key="2">
    <source>
        <dbReference type="ARBA" id="ARBA00022842"/>
    </source>
</evidence>
<dbReference type="PANTHER" id="PTHR31009">
    <property type="entry name" value="S-ADENOSYL-L-METHIONINE:CARBOXYL METHYLTRANSFERASE FAMILY PROTEIN"/>
    <property type="match status" value="1"/>
</dbReference>
<evidence type="ECO:0000256" key="1">
    <source>
        <dbReference type="ARBA" id="ARBA00022723"/>
    </source>
</evidence>
<dbReference type="EMBL" id="BEGY01000019">
    <property type="protein sequence ID" value="GAX76718.1"/>
    <property type="molecule type" value="Genomic_DNA"/>
</dbReference>
<sequence length="406" mass="45465">MNTDNNATEAKLLTLAPTMKQGGFYNKNSTLQGQTVSIGIPLVHSMALTAMRSFGPGEELINIADFGCSQGANSMRVIQAIVRAVTEHSSRESNIPTTVNTSSRPLSLMVFHEDLPSQDWQSLFLQVEKKDGSSYLNLPGCQKRDSTPHVFSAAIGRSFYERMFPDRFLHMAVSFTAVHWISQRPDVYPGASWFYNSRNSPEESHKAGANQFYSDFENFLRLRAIEVKEGGQMYISMSASPLEVPELSQKNFVQDDLDAAIKSMLDSGLMTKDHVKAITLPMYIPTERDLKKVFERVADVWEPSGFSYFPEANVYISCWDDFVNGFITAEHLGQQYEDFWRAVSESWMTGQLQAIGLSAEAATQILNEMYGRVRLAVSASPRQSFSFNLMGSLRRKESVPLTCSTA</sequence>
<dbReference type="GO" id="GO:0008168">
    <property type="term" value="F:methyltransferase activity"/>
    <property type="evidence" value="ECO:0007669"/>
    <property type="project" value="InterPro"/>
</dbReference>
<dbReference type="Pfam" id="PF03492">
    <property type="entry name" value="Methyltransf_7"/>
    <property type="match status" value="1"/>
</dbReference>
<dbReference type="InterPro" id="IPR029063">
    <property type="entry name" value="SAM-dependent_MTases_sf"/>
</dbReference>
<evidence type="ECO:0008006" key="5">
    <source>
        <dbReference type="Google" id="ProtNLM"/>
    </source>
</evidence>
<accession>A0A250X0W3</accession>
<gene>
    <name evidence="3" type="ORF">CEUSTIGMA_g4164.t1</name>
</gene>
<dbReference type="Proteomes" id="UP000232323">
    <property type="component" value="Unassembled WGS sequence"/>
</dbReference>
<dbReference type="InterPro" id="IPR042086">
    <property type="entry name" value="MeTrfase_capping"/>
</dbReference>
<dbReference type="Gene3D" id="1.10.1200.270">
    <property type="entry name" value="Methyltransferase, alpha-helical capping domain"/>
    <property type="match status" value="1"/>
</dbReference>
<name>A0A250X0W3_9CHLO</name>
<comment type="caution">
    <text evidence="3">The sequence shown here is derived from an EMBL/GenBank/DDBJ whole genome shotgun (WGS) entry which is preliminary data.</text>
</comment>
<dbReference type="InterPro" id="IPR005299">
    <property type="entry name" value="MeTrfase_7"/>
</dbReference>
<dbReference type="Gene3D" id="3.40.50.150">
    <property type="entry name" value="Vaccinia Virus protein VP39"/>
    <property type="match status" value="1"/>
</dbReference>
<reference evidence="3 4" key="1">
    <citation type="submission" date="2017-08" db="EMBL/GenBank/DDBJ databases">
        <title>Acidophilic green algal genome provides insights into adaptation to an acidic environment.</title>
        <authorList>
            <person name="Hirooka S."/>
            <person name="Hirose Y."/>
            <person name="Kanesaki Y."/>
            <person name="Higuchi S."/>
            <person name="Fujiwara T."/>
            <person name="Onuma R."/>
            <person name="Era A."/>
            <person name="Ohbayashi R."/>
            <person name="Uzuka A."/>
            <person name="Nozaki H."/>
            <person name="Yoshikawa H."/>
            <person name="Miyagishima S.Y."/>
        </authorList>
    </citation>
    <scope>NUCLEOTIDE SEQUENCE [LARGE SCALE GENOMIC DNA]</scope>
    <source>
        <strain evidence="3 4">NIES-2499</strain>
    </source>
</reference>
<dbReference type="OrthoDB" id="1523883at2759"/>
<evidence type="ECO:0000313" key="4">
    <source>
        <dbReference type="Proteomes" id="UP000232323"/>
    </source>
</evidence>